<feature type="region of interest" description="Disordered" evidence="1">
    <location>
        <begin position="1"/>
        <end position="36"/>
    </location>
</feature>
<accession>A8P2L7</accession>
<sequence>MSNQPPAAHHRNNPPVTNGQQPAHGTPHDTETSSQDGWAGMAFNRTIIEGGHFAGNGIYRNSHVHLEGPYHPLANRDHKVIQMNDVVMTGGIVAAREIYQNTSLSYNVTTQSNGSQQVAPATGEALIINNETVTDGNYAPAVFGAESSVLSDDVARIHRPVRRPGATLNLNGTTVSGGIICGGRVIQQTRIAVETPSDQYSAGYAAVPAAAPAPSTRRIEN</sequence>
<evidence type="ECO:0000313" key="2">
    <source>
        <dbReference type="EMBL" id="EAU83543.1"/>
    </source>
</evidence>
<evidence type="ECO:0000313" key="3">
    <source>
        <dbReference type="Proteomes" id="UP000001861"/>
    </source>
</evidence>
<proteinExistence type="predicted"/>
<feature type="compositionally biased region" description="Polar residues" evidence="1">
    <location>
        <begin position="14"/>
        <end position="23"/>
    </location>
</feature>
<dbReference type="AlphaFoldDB" id="A8P2L7"/>
<dbReference type="EMBL" id="AACS02000013">
    <property type="protein sequence ID" value="EAU83543.1"/>
    <property type="molecule type" value="Genomic_DNA"/>
</dbReference>
<organism evidence="2 3">
    <name type="scientific">Coprinopsis cinerea (strain Okayama-7 / 130 / ATCC MYA-4618 / FGSC 9003)</name>
    <name type="common">Inky cap fungus</name>
    <name type="synonym">Hormographiella aspergillata</name>
    <dbReference type="NCBI Taxonomy" id="240176"/>
    <lineage>
        <taxon>Eukaryota</taxon>
        <taxon>Fungi</taxon>
        <taxon>Dikarya</taxon>
        <taxon>Basidiomycota</taxon>
        <taxon>Agaricomycotina</taxon>
        <taxon>Agaricomycetes</taxon>
        <taxon>Agaricomycetidae</taxon>
        <taxon>Agaricales</taxon>
        <taxon>Agaricineae</taxon>
        <taxon>Psathyrellaceae</taxon>
        <taxon>Coprinopsis</taxon>
    </lineage>
</organism>
<gene>
    <name evidence="2" type="ORF">CC1G_04799</name>
</gene>
<reference evidence="2 3" key="1">
    <citation type="journal article" date="2010" name="Proc. Natl. Acad. Sci. U.S.A.">
        <title>Insights into evolution of multicellular fungi from the assembled chromosomes of the mushroom Coprinopsis cinerea (Coprinus cinereus).</title>
        <authorList>
            <person name="Stajich J.E."/>
            <person name="Wilke S.K."/>
            <person name="Ahren D."/>
            <person name="Au C.H."/>
            <person name="Birren B.W."/>
            <person name="Borodovsky M."/>
            <person name="Burns C."/>
            <person name="Canback B."/>
            <person name="Casselton L.A."/>
            <person name="Cheng C.K."/>
            <person name="Deng J."/>
            <person name="Dietrich F.S."/>
            <person name="Fargo D.C."/>
            <person name="Farman M.L."/>
            <person name="Gathman A.C."/>
            <person name="Goldberg J."/>
            <person name="Guigo R."/>
            <person name="Hoegger P.J."/>
            <person name="Hooker J.B."/>
            <person name="Huggins A."/>
            <person name="James T.Y."/>
            <person name="Kamada T."/>
            <person name="Kilaru S."/>
            <person name="Kodira C."/>
            <person name="Kues U."/>
            <person name="Kupfer D."/>
            <person name="Kwan H.S."/>
            <person name="Lomsadze A."/>
            <person name="Li W."/>
            <person name="Lilly W.W."/>
            <person name="Ma L.J."/>
            <person name="Mackey A.J."/>
            <person name="Manning G."/>
            <person name="Martin F."/>
            <person name="Muraguchi H."/>
            <person name="Natvig D.O."/>
            <person name="Palmerini H."/>
            <person name="Ramesh M.A."/>
            <person name="Rehmeyer C.J."/>
            <person name="Roe B.A."/>
            <person name="Shenoy N."/>
            <person name="Stanke M."/>
            <person name="Ter-Hovhannisyan V."/>
            <person name="Tunlid A."/>
            <person name="Velagapudi R."/>
            <person name="Vision T.J."/>
            <person name="Zeng Q."/>
            <person name="Zolan M.E."/>
            <person name="Pukkila P.J."/>
        </authorList>
    </citation>
    <scope>NUCLEOTIDE SEQUENCE [LARGE SCALE GENOMIC DNA]</scope>
    <source>
        <strain evidence="3">Okayama-7 / 130 / ATCC MYA-4618 / FGSC 9003</strain>
    </source>
</reference>
<dbReference type="GeneID" id="6014940"/>
<dbReference type="KEGG" id="cci:CC1G_04799"/>
<keyword evidence="3" id="KW-1185">Reference proteome</keyword>
<name>A8P2L7_COPC7</name>
<dbReference type="RefSeq" id="XP_001838355.1">
    <property type="nucleotide sequence ID" value="XM_001838303.2"/>
</dbReference>
<dbReference type="Proteomes" id="UP000001861">
    <property type="component" value="Unassembled WGS sequence"/>
</dbReference>
<dbReference type="VEuPathDB" id="FungiDB:CC1G_04799"/>
<evidence type="ECO:0000256" key="1">
    <source>
        <dbReference type="SAM" id="MobiDB-lite"/>
    </source>
</evidence>
<dbReference type="InParanoid" id="A8P2L7"/>
<protein>
    <submittedName>
        <fullName evidence="2">Uncharacterized protein</fullName>
    </submittedName>
</protein>
<comment type="caution">
    <text evidence="2">The sequence shown here is derived from an EMBL/GenBank/DDBJ whole genome shotgun (WGS) entry which is preliminary data.</text>
</comment>